<keyword evidence="7" id="KW-1185">Reference proteome</keyword>
<dbReference type="Gene3D" id="2.60.120.290">
    <property type="entry name" value="Spermadhesin, CUB domain"/>
    <property type="match status" value="3"/>
</dbReference>
<dbReference type="Proteomes" id="UP000230066">
    <property type="component" value="Unassembled WGS sequence"/>
</dbReference>
<dbReference type="InterPro" id="IPR035914">
    <property type="entry name" value="Sperma_CUB_dom_sf"/>
</dbReference>
<reference evidence="6" key="1">
    <citation type="submission" date="2019-03" db="EMBL/GenBank/DDBJ databases">
        <title>Improved annotation for the trematode Fasciola hepatica.</title>
        <authorList>
            <person name="Choi Y.-J."/>
            <person name="Martin J."/>
            <person name="Mitreva M."/>
        </authorList>
    </citation>
    <scope>NUCLEOTIDE SEQUENCE [LARGE SCALE GENOMIC DNA]</scope>
</reference>
<dbReference type="PANTHER" id="PTHR24251">
    <property type="entry name" value="OVOCHYMASE-RELATED"/>
    <property type="match status" value="1"/>
</dbReference>
<evidence type="ECO:0000256" key="1">
    <source>
        <dbReference type="ARBA" id="ARBA00022737"/>
    </source>
</evidence>
<dbReference type="SUPFAM" id="SSF49854">
    <property type="entry name" value="Spermadhesin, CUB domain"/>
    <property type="match status" value="3"/>
</dbReference>
<keyword evidence="4" id="KW-0732">Signal</keyword>
<evidence type="ECO:0000259" key="5">
    <source>
        <dbReference type="PROSITE" id="PS01180"/>
    </source>
</evidence>
<organism evidence="6 7">
    <name type="scientific">Fasciola hepatica</name>
    <name type="common">Liver fluke</name>
    <dbReference type="NCBI Taxonomy" id="6192"/>
    <lineage>
        <taxon>Eukaryota</taxon>
        <taxon>Metazoa</taxon>
        <taxon>Spiralia</taxon>
        <taxon>Lophotrochozoa</taxon>
        <taxon>Platyhelminthes</taxon>
        <taxon>Trematoda</taxon>
        <taxon>Digenea</taxon>
        <taxon>Plagiorchiida</taxon>
        <taxon>Echinostomata</taxon>
        <taxon>Echinostomatoidea</taxon>
        <taxon>Fasciolidae</taxon>
        <taxon>Fasciola</taxon>
    </lineage>
</organism>
<dbReference type="SMART" id="SM00042">
    <property type="entry name" value="CUB"/>
    <property type="match status" value="2"/>
</dbReference>
<comment type="caution">
    <text evidence="3">Lacks conserved residue(s) required for the propagation of feature annotation.</text>
</comment>
<dbReference type="AlphaFoldDB" id="A0A4E0RZW1"/>
<evidence type="ECO:0000256" key="3">
    <source>
        <dbReference type="PROSITE-ProRule" id="PRU00059"/>
    </source>
</evidence>
<dbReference type="InterPro" id="IPR000859">
    <property type="entry name" value="CUB_dom"/>
</dbReference>
<proteinExistence type="predicted"/>
<accession>A0A4E0RZW1</accession>
<evidence type="ECO:0000256" key="2">
    <source>
        <dbReference type="ARBA" id="ARBA00023157"/>
    </source>
</evidence>
<gene>
    <name evidence="6" type="ORF">D915_000688</name>
</gene>
<feature type="domain" description="CUB" evidence="5">
    <location>
        <begin position="296"/>
        <end position="411"/>
    </location>
</feature>
<feature type="signal peptide" evidence="4">
    <location>
        <begin position="1"/>
        <end position="33"/>
    </location>
</feature>
<keyword evidence="2" id="KW-1015">Disulfide bond</keyword>
<evidence type="ECO:0000256" key="4">
    <source>
        <dbReference type="SAM" id="SignalP"/>
    </source>
</evidence>
<name>A0A4E0RZW1_FASHE</name>
<dbReference type="PROSITE" id="PS01180">
    <property type="entry name" value="CUB"/>
    <property type="match status" value="1"/>
</dbReference>
<evidence type="ECO:0000313" key="7">
    <source>
        <dbReference type="Proteomes" id="UP000230066"/>
    </source>
</evidence>
<dbReference type="CDD" id="cd00041">
    <property type="entry name" value="CUB"/>
    <property type="match status" value="1"/>
</dbReference>
<comment type="caution">
    <text evidence="6">The sequence shown here is derived from an EMBL/GenBank/DDBJ whole genome shotgun (WGS) entry which is preliminary data.</text>
</comment>
<dbReference type="Pfam" id="PF00431">
    <property type="entry name" value="CUB"/>
    <property type="match status" value="3"/>
</dbReference>
<protein>
    <recommendedName>
        <fullName evidence="5">CUB domain-containing protein</fullName>
    </recommendedName>
</protein>
<dbReference type="EMBL" id="JXXN02000157">
    <property type="protein sequence ID" value="THD28417.1"/>
    <property type="molecule type" value="Genomic_DNA"/>
</dbReference>
<evidence type="ECO:0000313" key="6">
    <source>
        <dbReference type="EMBL" id="THD28417.1"/>
    </source>
</evidence>
<keyword evidence="1" id="KW-0677">Repeat</keyword>
<feature type="chain" id="PRO_5020023115" description="CUB domain-containing protein" evidence="4">
    <location>
        <begin position="34"/>
        <end position="436"/>
    </location>
</feature>
<sequence length="436" mass="48421">MNQQTGFYETLPDMKISVIALLLFTVEAGVALALEEPPAENQYKCPEKLWATNDTNQLIVSAEGTTTTANFTCTYHLKARDGEVLQIDFEHLKIGVPEKCDPNYGFLTIGATEAEAKNSTDYMCSKPTTALKVNNASDVFVYFNGQTLQKDDGFTLNYTSVPLNQSVKPAFACQSGPIDSTKDVQQLTVPMPATVLKTDFQCTYHIRAKSGEVLDVQFESIRIGTSSICNPDYGFVTIGKTAEEASMSEEKMCTTPDNPLKMNNLSELFVHIEGKQLTEDDGFTLTYSSVAPDLQCDTTVQEATSKMQSLKFPLNRTCLNQKFNCIYEIKAQDGQNLYLHFDYFKIGNSSSCDTEYVKIGTTKDEIESSTEKLCGTVKPELILDHLSEFYMQIVGQNFAESDGFILHYKSVSGSDYLSPTMSIRLLFSSAILYLLT</sequence>